<accession>A0ACB7YM15</accession>
<organism evidence="1 2">
    <name type="scientific">Vaccinium darrowii</name>
    <dbReference type="NCBI Taxonomy" id="229202"/>
    <lineage>
        <taxon>Eukaryota</taxon>
        <taxon>Viridiplantae</taxon>
        <taxon>Streptophyta</taxon>
        <taxon>Embryophyta</taxon>
        <taxon>Tracheophyta</taxon>
        <taxon>Spermatophyta</taxon>
        <taxon>Magnoliopsida</taxon>
        <taxon>eudicotyledons</taxon>
        <taxon>Gunneridae</taxon>
        <taxon>Pentapetalae</taxon>
        <taxon>asterids</taxon>
        <taxon>Ericales</taxon>
        <taxon>Ericaceae</taxon>
        <taxon>Vaccinioideae</taxon>
        <taxon>Vaccinieae</taxon>
        <taxon>Vaccinium</taxon>
    </lineage>
</organism>
<evidence type="ECO:0000313" key="1">
    <source>
        <dbReference type="EMBL" id="KAH7854233.1"/>
    </source>
</evidence>
<gene>
    <name evidence="1" type="ORF">Vadar_011543</name>
</gene>
<proteinExistence type="predicted"/>
<reference evidence="1 2" key="1">
    <citation type="journal article" date="2021" name="Hortic Res">
        <title>High-quality reference genome and annotation aids understanding of berry development for evergreen blueberry (Vaccinium darrowii).</title>
        <authorList>
            <person name="Yu J."/>
            <person name="Hulse-Kemp A.M."/>
            <person name="Babiker E."/>
            <person name="Staton M."/>
        </authorList>
    </citation>
    <scope>NUCLEOTIDE SEQUENCE [LARGE SCALE GENOMIC DNA]</scope>
    <source>
        <strain evidence="2">cv. NJ 8807/NJ 8810</strain>
        <tissue evidence="1">Young leaf</tissue>
    </source>
</reference>
<comment type="caution">
    <text evidence="1">The sequence shown here is derived from an EMBL/GenBank/DDBJ whole genome shotgun (WGS) entry which is preliminary data.</text>
</comment>
<evidence type="ECO:0000313" key="2">
    <source>
        <dbReference type="Proteomes" id="UP000828048"/>
    </source>
</evidence>
<dbReference type="EMBL" id="CM037161">
    <property type="protein sequence ID" value="KAH7854233.1"/>
    <property type="molecule type" value="Genomic_DNA"/>
</dbReference>
<protein>
    <submittedName>
        <fullName evidence="1">Uncharacterized protein</fullName>
    </submittedName>
</protein>
<dbReference type="Proteomes" id="UP000828048">
    <property type="component" value="Chromosome 11"/>
</dbReference>
<sequence>MATTSAPTAFFVCFLITTATFHVCFCNNNNITCFENEREALLKFKQDLKDPSNRLSSWDTVEDCCRWAGVVCDNLTGHVHEIRLQNPWKERYYGTEAEYQVSWRNQLQGKVNPSLLDMMHLQYLDLSGNNFEGTPVPSFIGSIATLRYLNLSRAGFSGIIPPQLGNVTAMRYLDLGDNDVLPGGNLQWLSGLVSLQHLNMSGVNLSTALDWVQVTSNLHSLVELHLSGCELKYVVSSSLTNKSNFTTLNILDLSNNDLGSSIPGWLPGLNNLLSLDLSFCSFSSPIPSGLQNMTSLQVLDLSFNYFNSTIPDWLYSLTHLESLSLRFNHLQGGISIAIENLTSLVSLDLSINQLQGSIPTSLGKLCKLKTIYLSDNGFSGEVSDVLIGFSRCMCPMLEDFDFGLNNLLGHLPDEFGQLKNLNSFDIMRNSFSGPIPVSIGRLSSLKELYLSYNKFNGTIPETIGRLSSLKWLCLSYNKFNQTIPESFWQLAKLETLVLTDNTLEGVVSDVHFASLTRLRYLLAGGNNLTFKASENWVPPFQVEELDLSSWQLGPLFPLWLSSQRKLTYLNIANTRISGSIPTLFWPIFSKLSYANLSRNHFSGEIPSLSKEPDSLIDLSSNILNGLLPLVPSNLTWLDLSNNSFSGSIHHVLCGKGEEPNKTLSFLNLGKNLLSGNIPECWKHWPDLNIIKMENNNLVGGIPSSIGQLPYLRSLHLRHNNLSGELPPTLQNCSSLRILDLSENIFTGSIPPWMGNALLDLVVLNLRSNNFWGDLPYELCHLSSLQILDIAYNNILGHVPRCFANFSAMAEMPKINGYLKDMLSYRSVRTYYTVSDWNFRDNAFLVAKGREVEYSTTLELVKSMDLSGNKLSGEIPEELTKLVGLWSLNLSCNHLTGRIPRNIGDMRQLESVDFSLNQLSGVIPSSMSSLSFLSHLNLSYNNLTGPIPSSTQLQSMTESSFLGNKLCGPPLPSCKLNKTIPPNVVPHGSDEEGEGFSEALFFASIALGFAVGFWVVLGPLLFKRSWRIVYFQVIEDIWNKVCDFSFECRYMKGSKVEAANAVQAVLIVGILHLWV</sequence>
<keyword evidence="2" id="KW-1185">Reference proteome</keyword>
<name>A0ACB7YM15_9ERIC</name>